<evidence type="ECO:0000313" key="3">
    <source>
        <dbReference type="EMBL" id="KAF5470809.1"/>
    </source>
</evidence>
<name>A0A833XTA8_JUGRE</name>
<comment type="caution">
    <text evidence="3">The sequence shown here is derived from an EMBL/GenBank/DDBJ whole genome shotgun (WGS) entry which is preliminary data.</text>
</comment>
<dbReference type="Gramene" id="Jr05_11010_p1">
    <property type="protein sequence ID" value="cds.Jr05_11010_p1"/>
    <property type="gene ID" value="Jr05_11010"/>
</dbReference>
<sequence length="365" mass="40511">SLIVHSTTSSVDSSLSSSSLSHPNDSSPSVGSPTSHSNDSSPSIDNSAPLSSVTVPLPSDLPRRSFRIERYLIKYRADGSIEIYKAWLVAKGYTQTEGLDYSETFSPVAKMAIVRTLLAYCERFLIIALLFYVDDILIASNDMKSVELLKSLLDEKFKLKDLGLVNTWLSLGCLIYKQPTEFYNTSKALPAMVFSTTANTLSLKAFANSDWVSCPDSRRSTSSYCVFLGDSLVSWKSKKHTIVSRFSVEAKYRSIASTTCVIIWFFTLLSDFGISYPHSAQLFCDSQAGLHIPANPVFHERTKHIELDCHFIRKKIQAGIVKTFHLASSHQLADVLTKPLGKPLGFQQFHHLVSNMGVHSIYTSS</sequence>
<dbReference type="EMBL" id="LIHL02000005">
    <property type="protein sequence ID" value="KAF5470809.1"/>
    <property type="molecule type" value="Genomic_DNA"/>
</dbReference>
<reference evidence="3" key="1">
    <citation type="submission" date="2015-10" db="EMBL/GenBank/DDBJ databases">
        <authorList>
            <person name="Martinez-Garcia P.J."/>
            <person name="Crepeau M.W."/>
            <person name="Puiu D."/>
            <person name="Gonzalez-Ibeas D."/>
            <person name="Whalen J."/>
            <person name="Stevens K."/>
            <person name="Paul R."/>
            <person name="Butterfield T."/>
            <person name="Britton M."/>
            <person name="Reagan R."/>
            <person name="Chakraborty S."/>
            <person name="Walawage S.L."/>
            <person name="Vasquez-Gross H.A."/>
            <person name="Cardeno C."/>
            <person name="Famula R."/>
            <person name="Pratt K."/>
            <person name="Kuruganti S."/>
            <person name="Aradhya M.K."/>
            <person name="Leslie C.A."/>
            <person name="Dandekar A.M."/>
            <person name="Salzberg S.L."/>
            <person name="Wegrzyn J.L."/>
            <person name="Langley C.H."/>
            <person name="Neale D.B."/>
        </authorList>
    </citation>
    <scope>NUCLEOTIDE SEQUENCE</scope>
    <source>
        <tissue evidence="3">Leaves</tissue>
    </source>
</reference>
<reference evidence="3" key="2">
    <citation type="submission" date="2020-03" db="EMBL/GenBank/DDBJ databases">
        <title>Walnut 2.0.</title>
        <authorList>
            <person name="Marrano A."/>
            <person name="Britton M."/>
            <person name="Zimin A.V."/>
            <person name="Zaini P.A."/>
            <person name="Workman R."/>
            <person name="Puiu D."/>
            <person name="Bianco L."/>
            <person name="Allen B.J."/>
            <person name="Troggio M."/>
            <person name="Leslie C.A."/>
            <person name="Timp W."/>
            <person name="Dendekar A."/>
            <person name="Salzberg S.L."/>
            <person name="Neale D.B."/>
        </authorList>
    </citation>
    <scope>NUCLEOTIDE SEQUENCE</scope>
    <source>
        <tissue evidence="3">Leaves</tissue>
    </source>
</reference>
<feature type="domain" description="Reverse transcriptase Ty1/copia-type" evidence="2">
    <location>
        <begin position="83"/>
        <end position="120"/>
    </location>
</feature>
<feature type="non-terminal residue" evidence="3">
    <location>
        <position position="365"/>
    </location>
</feature>
<dbReference type="Pfam" id="PF07727">
    <property type="entry name" value="RVT_2"/>
    <property type="match status" value="1"/>
</dbReference>
<organism evidence="3 4">
    <name type="scientific">Juglans regia</name>
    <name type="common">English walnut</name>
    <dbReference type="NCBI Taxonomy" id="51240"/>
    <lineage>
        <taxon>Eukaryota</taxon>
        <taxon>Viridiplantae</taxon>
        <taxon>Streptophyta</taxon>
        <taxon>Embryophyta</taxon>
        <taxon>Tracheophyta</taxon>
        <taxon>Spermatophyta</taxon>
        <taxon>Magnoliopsida</taxon>
        <taxon>eudicotyledons</taxon>
        <taxon>Gunneridae</taxon>
        <taxon>Pentapetalae</taxon>
        <taxon>rosids</taxon>
        <taxon>fabids</taxon>
        <taxon>Fagales</taxon>
        <taxon>Juglandaceae</taxon>
        <taxon>Juglans</taxon>
    </lineage>
</organism>
<protein>
    <recommendedName>
        <fullName evidence="2">Reverse transcriptase Ty1/copia-type domain-containing protein</fullName>
    </recommendedName>
</protein>
<dbReference type="InterPro" id="IPR013103">
    <property type="entry name" value="RVT_2"/>
</dbReference>
<gene>
    <name evidence="3" type="ORF">F2P56_011298</name>
</gene>
<evidence type="ECO:0000313" key="4">
    <source>
        <dbReference type="Proteomes" id="UP000619265"/>
    </source>
</evidence>
<feature type="compositionally biased region" description="Low complexity" evidence="1">
    <location>
        <begin position="1"/>
        <end position="47"/>
    </location>
</feature>
<dbReference type="PANTHER" id="PTHR11439:SF470">
    <property type="entry name" value="CYSTEINE-RICH RLK (RECEPTOR-LIKE PROTEIN KINASE) 8"/>
    <property type="match status" value="1"/>
</dbReference>
<proteinExistence type="predicted"/>
<accession>A0A833XTA8</accession>
<feature type="region of interest" description="Disordered" evidence="1">
    <location>
        <begin position="1"/>
        <end position="51"/>
    </location>
</feature>
<dbReference type="AlphaFoldDB" id="A0A833XTA8"/>
<evidence type="ECO:0000256" key="1">
    <source>
        <dbReference type="SAM" id="MobiDB-lite"/>
    </source>
</evidence>
<dbReference type="SUPFAM" id="SSF56672">
    <property type="entry name" value="DNA/RNA polymerases"/>
    <property type="match status" value="1"/>
</dbReference>
<dbReference type="Proteomes" id="UP000619265">
    <property type="component" value="Unassembled WGS sequence"/>
</dbReference>
<evidence type="ECO:0000259" key="2">
    <source>
        <dbReference type="Pfam" id="PF07727"/>
    </source>
</evidence>
<dbReference type="InterPro" id="IPR043502">
    <property type="entry name" value="DNA/RNA_pol_sf"/>
</dbReference>
<dbReference type="CDD" id="cd09272">
    <property type="entry name" value="RNase_HI_RT_Ty1"/>
    <property type="match status" value="1"/>
</dbReference>
<dbReference type="PANTHER" id="PTHR11439">
    <property type="entry name" value="GAG-POL-RELATED RETROTRANSPOSON"/>
    <property type="match status" value="1"/>
</dbReference>